<dbReference type="Proteomes" id="UP000597877">
    <property type="component" value="Unassembled WGS sequence"/>
</dbReference>
<evidence type="ECO:0000313" key="2">
    <source>
        <dbReference type="Proteomes" id="UP000597877"/>
    </source>
</evidence>
<sequence>MWKIKHIFDGEYGCEERIGNQKPKVSVTITNNNDEKVILSVEDQWLRDNNLDEGDEWPLEVEGNVGLD</sequence>
<name>A0ABR7F0D7_9FIRM</name>
<dbReference type="EMBL" id="JACOOZ010000002">
    <property type="protein sequence ID" value="MBC5667070.1"/>
    <property type="molecule type" value="Genomic_DNA"/>
</dbReference>
<organism evidence="1 2">
    <name type="scientific">Eubacterium segne</name>
    <dbReference type="NCBI Taxonomy" id="2763045"/>
    <lineage>
        <taxon>Bacteria</taxon>
        <taxon>Bacillati</taxon>
        <taxon>Bacillota</taxon>
        <taxon>Clostridia</taxon>
        <taxon>Eubacteriales</taxon>
        <taxon>Eubacteriaceae</taxon>
        <taxon>Eubacterium</taxon>
    </lineage>
</organism>
<gene>
    <name evidence="1" type="ORF">H8S00_03580</name>
</gene>
<reference evidence="1 2" key="1">
    <citation type="submission" date="2020-08" db="EMBL/GenBank/DDBJ databases">
        <title>Genome public.</title>
        <authorList>
            <person name="Liu C."/>
            <person name="Sun Q."/>
        </authorList>
    </citation>
    <scope>NUCLEOTIDE SEQUENCE [LARGE SCALE GENOMIC DNA]</scope>
    <source>
        <strain evidence="1 2">BX4</strain>
    </source>
</reference>
<comment type="caution">
    <text evidence="1">The sequence shown here is derived from an EMBL/GenBank/DDBJ whole genome shotgun (WGS) entry which is preliminary data.</text>
</comment>
<dbReference type="RefSeq" id="WP_118588822.1">
    <property type="nucleotide sequence ID" value="NZ_JACOOZ010000002.1"/>
</dbReference>
<protein>
    <submittedName>
        <fullName evidence="1">Uncharacterized protein</fullName>
    </submittedName>
</protein>
<evidence type="ECO:0000313" key="1">
    <source>
        <dbReference type="EMBL" id="MBC5667070.1"/>
    </source>
</evidence>
<accession>A0ABR7F0D7</accession>
<keyword evidence="2" id="KW-1185">Reference proteome</keyword>
<proteinExistence type="predicted"/>